<dbReference type="InterPro" id="IPR020084">
    <property type="entry name" value="NUDIX_hydrolase_CS"/>
</dbReference>
<dbReference type="PROSITE" id="PS51462">
    <property type="entry name" value="NUDIX"/>
    <property type="match status" value="1"/>
</dbReference>
<dbReference type="EMBL" id="UINC01001287">
    <property type="protein sequence ID" value="SUZ76673.1"/>
    <property type="molecule type" value="Genomic_DNA"/>
</dbReference>
<feature type="domain" description="Nudix hydrolase" evidence="2">
    <location>
        <begin position="10"/>
        <end position="138"/>
    </location>
</feature>
<dbReference type="PROSITE" id="PS00893">
    <property type="entry name" value="NUDIX_BOX"/>
    <property type="match status" value="1"/>
</dbReference>
<dbReference type="SUPFAM" id="SSF55811">
    <property type="entry name" value="Nudix"/>
    <property type="match status" value="1"/>
</dbReference>
<dbReference type="Pfam" id="PF00293">
    <property type="entry name" value="NUDIX"/>
    <property type="match status" value="1"/>
</dbReference>
<dbReference type="Gene3D" id="3.90.79.10">
    <property type="entry name" value="Nucleoside Triphosphate Pyrophosphohydrolase"/>
    <property type="match status" value="1"/>
</dbReference>
<protein>
    <recommendedName>
        <fullName evidence="2">Nudix hydrolase domain-containing protein</fullName>
    </recommendedName>
</protein>
<reference evidence="3" key="1">
    <citation type="submission" date="2018-05" db="EMBL/GenBank/DDBJ databases">
        <authorList>
            <person name="Lanie J.A."/>
            <person name="Ng W.-L."/>
            <person name="Kazmierczak K.M."/>
            <person name="Andrzejewski T.M."/>
            <person name="Davidsen T.M."/>
            <person name="Wayne K.J."/>
            <person name="Tettelin H."/>
            <person name="Glass J.I."/>
            <person name="Rusch D."/>
            <person name="Podicherti R."/>
            <person name="Tsui H.-C.T."/>
            <person name="Winkler M.E."/>
        </authorList>
    </citation>
    <scope>NUCLEOTIDE SEQUENCE</scope>
</reference>
<evidence type="ECO:0000313" key="3">
    <source>
        <dbReference type="EMBL" id="SUZ76673.1"/>
    </source>
</evidence>
<accession>A0A381QG84</accession>
<dbReference type="GO" id="GO:0016787">
    <property type="term" value="F:hydrolase activity"/>
    <property type="evidence" value="ECO:0007669"/>
    <property type="project" value="UniProtKB-KW"/>
</dbReference>
<keyword evidence="1" id="KW-0378">Hydrolase</keyword>
<dbReference type="AlphaFoldDB" id="A0A381QG84"/>
<dbReference type="PANTHER" id="PTHR43736">
    <property type="entry name" value="ADP-RIBOSE PYROPHOSPHATASE"/>
    <property type="match status" value="1"/>
</dbReference>
<evidence type="ECO:0000259" key="2">
    <source>
        <dbReference type="PROSITE" id="PS51462"/>
    </source>
</evidence>
<sequence length="162" mass="17816">MPPPDRYNTGYNVGVGGAVVADGQLLLVRRASRRGRGNWQIPGGFVEQNETMELAVLREVEEEAGVKTTVQGVLGIRNRHDEEGGNSIYVVMLLSPSSGEPNPDMKEVDRAEYFSLPEIQALEQISPVNIEVAKRALAQDHRLLCAQAVEQVNRGKYTLFIG</sequence>
<proteinExistence type="predicted"/>
<evidence type="ECO:0000256" key="1">
    <source>
        <dbReference type="ARBA" id="ARBA00022801"/>
    </source>
</evidence>
<dbReference type="InterPro" id="IPR020476">
    <property type="entry name" value="Nudix_hydrolase"/>
</dbReference>
<dbReference type="InterPro" id="IPR015797">
    <property type="entry name" value="NUDIX_hydrolase-like_dom_sf"/>
</dbReference>
<organism evidence="3">
    <name type="scientific">marine metagenome</name>
    <dbReference type="NCBI Taxonomy" id="408172"/>
    <lineage>
        <taxon>unclassified sequences</taxon>
        <taxon>metagenomes</taxon>
        <taxon>ecological metagenomes</taxon>
    </lineage>
</organism>
<name>A0A381QG84_9ZZZZ</name>
<dbReference type="PANTHER" id="PTHR43736:SF1">
    <property type="entry name" value="DIHYDRONEOPTERIN TRIPHOSPHATE DIPHOSPHATASE"/>
    <property type="match status" value="1"/>
</dbReference>
<gene>
    <name evidence="3" type="ORF">METZ01_LOCUS29527</name>
</gene>
<dbReference type="PRINTS" id="PR00502">
    <property type="entry name" value="NUDIXFAMILY"/>
</dbReference>
<dbReference type="InterPro" id="IPR000086">
    <property type="entry name" value="NUDIX_hydrolase_dom"/>
</dbReference>